<organism evidence="2 3">
    <name type="scientific">Pseudoalteromonas fenneropenaei</name>
    <dbReference type="NCBI Taxonomy" id="1737459"/>
    <lineage>
        <taxon>Bacteria</taxon>
        <taxon>Pseudomonadati</taxon>
        <taxon>Pseudomonadota</taxon>
        <taxon>Gammaproteobacteria</taxon>
        <taxon>Alteromonadales</taxon>
        <taxon>Pseudoalteromonadaceae</taxon>
        <taxon>Pseudoalteromonas</taxon>
    </lineage>
</organism>
<dbReference type="EMBL" id="JBHRSD010000029">
    <property type="protein sequence ID" value="MFC3034012.1"/>
    <property type="molecule type" value="Genomic_DNA"/>
</dbReference>
<protein>
    <submittedName>
        <fullName evidence="2">DUF4097 family beta strand repeat-containing protein</fullName>
    </submittedName>
</protein>
<accession>A0ABV7CNA8</accession>
<sequence>MKIAKNLMMIATLTCFFGTFSAIAKDYSLVLSNPSKAANIKVAVLNGAVNVIGYQGEAVMVSADVKPLDKVQPSVAVSTDKPTELKKVKAATPAIILEERDNEVDIISLSREQTVNLTIKVPNNSNLTVQVSKGGDIQVSDVSGELELQNGQGAIIAANISGPIVAESGQQDIKVTFVNFEQRQPSSLTSHNGNIDVSLPANVKSDIRVQTYTGEVYSGLDTEFQALEEVRNDDDGRQRVVIGGTMATKVNGGGQQLSLSTYAGNVFVRQKP</sequence>
<feature type="signal peptide" evidence="1">
    <location>
        <begin position="1"/>
        <end position="24"/>
    </location>
</feature>
<comment type="caution">
    <text evidence="2">The sequence shown here is derived from an EMBL/GenBank/DDBJ whole genome shotgun (WGS) entry which is preliminary data.</text>
</comment>
<keyword evidence="3" id="KW-1185">Reference proteome</keyword>
<keyword evidence="1" id="KW-0732">Signal</keyword>
<dbReference type="Proteomes" id="UP001595453">
    <property type="component" value="Unassembled WGS sequence"/>
</dbReference>
<evidence type="ECO:0000313" key="2">
    <source>
        <dbReference type="EMBL" id="MFC3034012.1"/>
    </source>
</evidence>
<proteinExistence type="predicted"/>
<dbReference type="RefSeq" id="WP_377126481.1">
    <property type="nucleotide sequence ID" value="NZ_JBHRSD010000029.1"/>
</dbReference>
<gene>
    <name evidence="2" type="ORF">ACFOEE_15980</name>
</gene>
<feature type="chain" id="PRO_5047106072" evidence="1">
    <location>
        <begin position="25"/>
        <end position="272"/>
    </location>
</feature>
<name>A0ABV7CNA8_9GAMM</name>
<evidence type="ECO:0000256" key="1">
    <source>
        <dbReference type="SAM" id="SignalP"/>
    </source>
</evidence>
<evidence type="ECO:0000313" key="3">
    <source>
        <dbReference type="Proteomes" id="UP001595453"/>
    </source>
</evidence>
<reference evidence="3" key="1">
    <citation type="journal article" date="2019" name="Int. J. Syst. Evol. Microbiol.">
        <title>The Global Catalogue of Microorganisms (GCM) 10K type strain sequencing project: providing services to taxonomists for standard genome sequencing and annotation.</title>
        <authorList>
            <consortium name="The Broad Institute Genomics Platform"/>
            <consortium name="The Broad Institute Genome Sequencing Center for Infectious Disease"/>
            <person name="Wu L."/>
            <person name="Ma J."/>
        </authorList>
    </citation>
    <scope>NUCLEOTIDE SEQUENCE [LARGE SCALE GENOMIC DNA]</scope>
    <source>
        <strain evidence="3">KCTC 42730</strain>
    </source>
</reference>